<keyword evidence="2" id="KW-1185">Reference proteome</keyword>
<evidence type="ECO:0000313" key="1">
    <source>
        <dbReference type="EMBL" id="SHK26086.1"/>
    </source>
</evidence>
<sequence>MSTQAKTRADAKAALAALEQAYAYYDDAPRQAQAAPVQDDSYFEYVKAA</sequence>
<dbReference type="RefSeq" id="WP_188129210.1">
    <property type="nucleotide sequence ID" value="NZ_FNIO01000004.1"/>
</dbReference>
<dbReference type="AlphaFoldDB" id="A0A1H0I5J7"/>
<proteinExistence type="predicted"/>
<organism evidence="1 2">
    <name type="scientific">Lutimaribacter pacificus</name>
    <dbReference type="NCBI Taxonomy" id="391948"/>
    <lineage>
        <taxon>Bacteria</taxon>
        <taxon>Pseudomonadati</taxon>
        <taxon>Pseudomonadota</taxon>
        <taxon>Alphaproteobacteria</taxon>
        <taxon>Rhodobacterales</taxon>
        <taxon>Roseobacteraceae</taxon>
        <taxon>Lutimaribacter</taxon>
    </lineage>
</organism>
<dbReference type="EMBL" id="FQZZ01000004">
    <property type="protein sequence ID" value="SHK26086.1"/>
    <property type="molecule type" value="Genomic_DNA"/>
</dbReference>
<evidence type="ECO:0000313" key="2">
    <source>
        <dbReference type="Proteomes" id="UP000324252"/>
    </source>
</evidence>
<dbReference type="Proteomes" id="UP000324252">
    <property type="component" value="Unassembled WGS sequence"/>
</dbReference>
<protein>
    <submittedName>
        <fullName evidence="1">Uncharacterized protein</fullName>
    </submittedName>
</protein>
<gene>
    <name evidence="1" type="ORF">SAMN05444142_104132</name>
</gene>
<accession>A0A1H0I5J7</accession>
<name>A0A1H0I5J7_9RHOB</name>
<reference evidence="1 2" key="1">
    <citation type="submission" date="2016-11" db="EMBL/GenBank/DDBJ databases">
        <authorList>
            <person name="Varghese N."/>
            <person name="Submissions S."/>
        </authorList>
    </citation>
    <scope>NUCLEOTIDE SEQUENCE [LARGE SCALE GENOMIC DNA]</scope>
    <source>
        <strain evidence="1 2">DSM 29620</strain>
    </source>
</reference>